<keyword evidence="1" id="KW-0698">rRNA processing</keyword>
<dbReference type="FunCoup" id="B4JJU9">
    <property type="interactions" value="248"/>
</dbReference>
<dbReference type="GO" id="GO:0003723">
    <property type="term" value="F:RNA binding"/>
    <property type="evidence" value="ECO:0007669"/>
    <property type="project" value="UniProtKB-UniRule"/>
</dbReference>
<dbReference type="GO" id="GO:0000178">
    <property type="term" value="C:exosome (RNase complex)"/>
    <property type="evidence" value="ECO:0007669"/>
    <property type="project" value="TreeGrafter"/>
</dbReference>
<dbReference type="KEGG" id="dgr:6565222"/>
<evidence type="ECO:0000313" key="3">
    <source>
        <dbReference type="Proteomes" id="UP000001070"/>
    </source>
</evidence>
<comment type="similarity">
    <text evidence="1">Belongs to the C1D family.</text>
</comment>
<proteinExistence type="inferred from homology"/>
<dbReference type="STRING" id="7222.B4JJU9"/>
<dbReference type="GO" id="GO:0000460">
    <property type="term" value="P:maturation of 5.8S rRNA"/>
    <property type="evidence" value="ECO:0007669"/>
    <property type="project" value="TreeGrafter"/>
</dbReference>
<dbReference type="GO" id="GO:0005737">
    <property type="term" value="C:cytoplasm"/>
    <property type="evidence" value="ECO:0007669"/>
    <property type="project" value="UniProtKB-SubCell"/>
</dbReference>
<dbReference type="HOGENOM" id="CLU_1671173_0_0_1"/>
<keyword evidence="1" id="KW-0963">Cytoplasm</keyword>
<comment type="subcellular location">
    <subcellularLocation>
        <location evidence="1">Cytoplasm</location>
    </subcellularLocation>
    <subcellularLocation>
        <location evidence="1">Nucleus</location>
        <location evidence="1">Nucleolus</location>
    </subcellularLocation>
    <subcellularLocation>
        <location evidence="1">Nucleus</location>
    </subcellularLocation>
</comment>
<dbReference type="PANTHER" id="PTHR15341:SF3">
    <property type="entry name" value="NUCLEAR NUCLEIC ACID-BINDING PROTEIN C1D"/>
    <property type="match status" value="1"/>
</dbReference>
<gene>
    <name evidence="2" type="primary">Dgri\GH12544</name>
    <name evidence="2" type="ORF">Dgri_GH12544</name>
</gene>
<dbReference type="PANTHER" id="PTHR15341">
    <property type="entry name" value="SUN-COR STEROID HORMONE RECEPTOR CO-REPRESSOR"/>
    <property type="match status" value="1"/>
</dbReference>
<comment type="function">
    <text evidence="1">Plays a role in the recruitment of the exosome to pre-rRNA to mediate the 3'-5' end processing of the 5.8S rRNA.</text>
</comment>
<accession>B4JJU9</accession>
<name>B4JJU9_DROGR</name>
<organism evidence="3">
    <name type="scientific">Drosophila grimshawi</name>
    <name type="common">Hawaiian fruit fly</name>
    <name type="synonym">Idiomyia grimshawi</name>
    <dbReference type="NCBI Taxonomy" id="7222"/>
    <lineage>
        <taxon>Eukaryota</taxon>
        <taxon>Metazoa</taxon>
        <taxon>Ecdysozoa</taxon>
        <taxon>Arthropoda</taxon>
        <taxon>Hexapoda</taxon>
        <taxon>Insecta</taxon>
        <taxon>Pterygota</taxon>
        <taxon>Neoptera</taxon>
        <taxon>Endopterygota</taxon>
        <taxon>Diptera</taxon>
        <taxon>Brachycera</taxon>
        <taxon>Muscomorpha</taxon>
        <taxon>Ephydroidea</taxon>
        <taxon>Drosophilidae</taxon>
        <taxon>Drosophila</taxon>
        <taxon>Hawaiian Drosophila</taxon>
    </lineage>
</organism>
<dbReference type="AlphaFoldDB" id="B4JJU9"/>
<keyword evidence="1" id="KW-0539">Nucleus</keyword>
<dbReference type="OMA" id="KDCLARD"/>
<keyword evidence="1" id="KW-0238">DNA-binding</keyword>
<dbReference type="Proteomes" id="UP000001070">
    <property type="component" value="Unassembled WGS sequence"/>
</dbReference>
<dbReference type="GO" id="GO:0005730">
    <property type="term" value="C:nucleolus"/>
    <property type="evidence" value="ECO:0007669"/>
    <property type="project" value="UniProtKB-SubCell"/>
</dbReference>
<reference evidence="2 3" key="1">
    <citation type="journal article" date="2007" name="Nature">
        <title>Evolution of genes and genomes on the Drosophila phylogeny.</title>
        <authorList>
            <consortium name="Drosophila 12 Genomes Consortium"/>
            <person name="Clark A.G."/>
            <person name="Eisen M.B."/>
            <person name="Smith D.R."/>
            <person name="Bergman C.M."/>
            <person name="Oliver B."/>
            <person name="Markow T.A."/>
            <person name="Kaufman T.C."/>
            <person name="Kellis M."/>
            <person name="Gelbart W."/>
            <person name="Iyer V.N."/>
            <person name="Pollard D.A."/>
            <person name="Sackton T.B."/>
            <person name="Larracuente A.M."/>
            <person name="Singh N.D."/>
            <person name="Abad J.P."/>
            <person name="Abt D.N."/>
            <person name="Adryan B."/>
            <person name="Aguade M."/>
            <person name="Akashi H."/>
            <person name="Anderson W.W."/>
            <person name="Aquadro C.F."/>
            <person name="Ardell D.H."/>
            <person name="Arguello R."/>
            <person name="Artieri C.G."/>
            <person name="Barbash D.A."/>
            <person name="Barker D."/>
            <person name="Barsanti P."/>
            <person name="Batterham P."/>
            <person name="Batzoglou S."/>
            <person name="Begun D."/>
            <person name="Bhutkar A."/>
            <person name="Blanco E."/>
            <person name="Bosak S.A."/>
            <person name="Bradley R.K."/>
            <person name="Brand A.D."/>
            <person name="Brent M.R."/>
            <person name="Brooks A.N."/>
            <person name="Brown R.H."/>
            <person name="Butlin R.K."/>
            <person name="Caggese C."/>
            <person name="Calvi B.R."/>
            <person name="Bernardo de Carvalho A."/>
            <person name="Caspi A."/>
            <person name="Castrezana S."/>
            <person name="Celniker S.E."/>
            <person name="Chang J.L."/>
            <person name="Chapple C."/>
            <person name="Chatterji S."/>
            <person name="Chinwalla A."/>
            <person name="Civetta A."/>
            <person name="Clifton S.W."/>
            <person name="Comeron J.M."/>
            <person name="Costello J.C."/>
            <person name="Coyne J.A."/>
            <person name="Daub J."/>
            <person name="David R.G."/>
            <person name="Delcher A.L."/>
            <person name="Delehaunty K."/>
            <person name="Do C.B."/>
            <person name="Ebling H."/>
            <person name="Edwards K."/>
            <person name="Eickbush T."/>
            <person name="Evans J.D."/>
            <person name="Filipski A."/>
            <person name="Findeiss S."/>
            <person name="Freyhult E."/>
            <person name="Fulton L."/>
            <person name="Fulton R."/>
            <person name="Garcia A.C."/>
            <person name="Gardiner A."/>
            <person name="Garfield D.A."/>
            <person name="Garvin B.E."/>
            <person name="Gibson G."/>
            <person name="Gilbert D."/>
            <person name="Gnerre S."/>
            <person name="Godfrey J."/>
            <person name="Good R."/>
            <person name="Gotea V."/>
            <person name="Gravely B."/>
            <person name="Greenberg A.J."/>
            <person name="Griffiths-Jones S."/>
            <person name="Gross S."/>
            <person name="Guigo R."/>
            <person name="Gustafson E.A."/>
            <person name="Haerty W."/>
            <person name="Hahn M.W."/>
            <person name="Halligan D.L."/>
            <person name="Halpern A.L."/>
            <person name="Halter G.M."/>
            <person name="Han M.V."/>
            <person name="Heger A."/>
            <person name="Hillier L."/>
            <person name="Hinrichs A.S."/>
            <person name="Holmes I."/>
            <person name="Hoskins R.A."/>
            <person name="Hubisz M.J."/>
            <person name="Hultmark D."/>
            <person name="Huntley M.A."/>
            <person name="Jaffe D.B."/>
            <person name="Jagadeeshan S."/>
            <person name="Jeck W.R."/>
            <person name="Johnson J."/>
            <person name="Jones C.D."/>
            <person name="Jordan W.C."/>
            <person name="Karpen G.H."/>
            <person name="Kataoka E."/>
            <person name="Keightley P.D."/>
            <person name="Kheradpour P."/>
            <person name="Kirkness E.F."/>
            <person name="Koerich L.B."/>
            <person name="Kristiansen K."/>
            <person name="Kudrna D."/>
            <person name="Kulathinal R.J."/>
            <person name="Kumar S."/>
            <person name="Kwok R."/>
            <person name="Lander E."/>
            <person name="Langley C.H."/>
            <person name="Lapoint R."/>
            <person name="Lazzaro B.P."/>
            <person name="Lee S.J."/>
            <person name="Levesque L."/>
            <person name="Li R."/>
            <person name="Lin C.F."/>
            <person name="Lin M.F."/>
            <person name="Lindblad-Toh K."/>
            <person name="Llopart A."/>
            <person name="Long M."/>
            <person name="Low L."/>
            <person name="Lozovsky E."/>
            <person name="Lu J."/>
            <person name="Luo M."/>
            <person name="Machado C.A."/>
            <person name="Makalowski W."/>
            <person name="Marzo M."/>
            <person name="Matsuda M."/>
            <person name="Matzkin L."/>
            <person name="McAllister B."/>
            <person name="McBride C.S."/>
            <person name="McKernan B."/>
            <person name="McKernan K."/>
            <person name="Mendez-Lago M."/>
            <person name="Minx P."/>
            <person name="Mollenhauer M.U."/>
            <person name="Montooth K."/>
            <person name="Mount S.M."/>
            <person name="Mu X."/>
            <person name="Myers E."/>
            <person name="Negre B."/>
            <person name="Newfeld S."/>
            <person name="Nielsen R."/>
            <person name="Noor M.A."/>
            <person name="O'Grady P."/>
            <person name="Pachter L."/>
            <person name="Papaceit M."/>
            <person name="Parisi M.J."/>
            <person name="Parisi M."/>
            <person name="Parts L."/>
            <person name="Pedersen J.S."/>
            <person name="Pesole G."/>
            <person name="Phillippy A.M."/>
            <person name="Ponting C.P."/>
            <person name="Pop M."/>
            <person name="Porcelli D."/>
            <person name="Powell J.R."/>
            <person name="Prohaska S."/>
            <person name="Pruitt K."/>
            <person name="Puig M."/>
            <person name="Quesneville H."/>
            <person name="Ram K.R."/>
            <person name="Rand D."/>
            <person name="Rasmussen M.D."/>
            <person name="Reed L.K."/>
            <person name="Reenan R."/>
            <person name="Reily A."/>
            <person name="Remington K.A."/>
            <person name="Rieger T.T."/>
            <person name="Ritchie M.G."/>
            <person name="Robin C."/>
            <person name="Rogers Y.H."/>
            <person name="Rohde C."/>
            <person name="Rozas J."/>
            <person name="Rubenfield M.J."/>
            <person name="Ruiz A."/>
            <person name="Russo S."/>
            <person name="Salzberg S.L."/>
            <person name="Sanchez-Gracia A."/>
            <person name="Saranga D.J."/>
            <person name="Sato H."/>
            <person name="Schaeffer S.W."/>
            <person name="Schatz M.C."/>
            <person name="Schlenke T."/>
            <person name="Schwartz R."/>
            <person name="Segarra C."/>
            <person name="Singh R.S."/>
            <person name="Sirot L."/>
            <person name="Sirota M."/>
            <person name="Sisneros N.B."/>
            <person name="Smith C.D."/>
            <person name="Smith T.F."/>
            <person name="Spieth J."/>
            <person name="Stage D.E."/>
            <person name="Stark A."/>
            <person name="Stephan W."/>
            <person name="Strausberg R.L."/>
            <person name="Strempel S."/>
            <person name="Sturgill D."/>
            <person name="Sutton G."/>
            <person name="Sutton G.G."/>
            <person name="Tao W."/>
            <person name="Teichmann S."/>
            <person name="Tobari Y.N."/>
            <person name="Tomimura Y."/>
            <person name="Tsolas J.M."/>
            <person name="Valente V.L."/>
            <person name="Venter E."/>
            <person name="Venter J.C."/>
            <person name="Vicario S."/>
            <person name="Vieira F.G."/>
            <person name="Vilella A.J."/>
            <person name="Villasante A."/>
            <person name="Walenz B."/>
            <person name="Wang J."/>
            <person name="Wasserman M."/>
            <person name="Watts T."/>
            <person name="Wilson D."/>
            <person name="Wilson R.K."/>
            <person name="Wing R.A."/>
            <person name="Wolfner M.F."/>
            <person name="Wong A."/>
            <person name="Wong G.K."/>
            <person name="Wu C.I."/>
            <person name="Wu G."/>
            <person name="Yamamoto D."/>
            <person name="Yang H.P."/>
            <person name="Yang S.P."/>
            <person name="Yorke J.A."/>
            <person name="Yoshida K."/>
            <person name="Zdobnov E."/>
            <person name="Zhang P."/>
            <person name="Zhang Y."/>
            <person name="Zimin A.V."/>
            <person name="Baldwin J."/>
            <person name="Abdouelleil A."/>
            <person name="Abdulkadir J."/>
            <person name="Abebe A."/>
            <person name="Abera B."/>
            <person name="Abreu J."/>
            <person name="Acer S.C."/>
            <person name="Aftuck L."/>
            <person name="Alexander A."/>
            <person name="An P."/>
            <person name="Anderson E."/>
            <person name="Anderson S."/>
            <person name="Arachi H."/>
            <person name="Azer M."/>
            <person name="Bachantsang P."/>
            <person name="Barry A."/>
            <person name="Bayul T."/>
            <person name="Berlin A."/>
            <person name="Bessette D."/>
            <person name="Bloom T."/>
            <person name="Blye J."/>
            <person name="Boguslavskiy L."/>
            <person name="Bonnet C."/>
            <person name="Boukhgalter B."/>
            <person name="Bourzgui I."/>
            <person name="Brown A."/>
            <person name="Cahill P."/>
            <person name="Channer S."/>
            <person name="Cheshatsang Y."/>
            <person name="Chuda L."/>
            <person name="Citroen M."/>
            <person name="Collymore A."/>
            <person name="Cooke P."/>
            <person name="Costello M."/>
            <person name="D'Aco K."/>
            <person name="Daza R."/>
            <person name="De Haan G."/>
            <person name="DeGray S."/>
            <person name="DeMaso C."/>
            <person name="Dhargay N."/>
            <person name="Dooley K."/>
            <person name="Dooley E."/>
            <person name="Doricent M."/>
            <person name="Dorje P."/>
            <person name="Dorjee K."/>
            <person name="Dupes A."/>
            <person name="Elong R."/>
            <person name="Falk J."/>
            <person name="Farina A."/>
            <person name="Faro S."/>
            <person name="Ferguson D."/>
            <person name="Fisher S."/>
            <person name="Foley C.D."/>
            <person name="Franke A."/>
            <person name="Friedrich D."/>
            <person name="Gadbois L."/>
            <person name="Gearin G."/>
            <person name="Gearin C.R."/>
            <person name="Giannoukos G."/>
            <person name="Goode T."/>
            <person name="Graham J."/>
            <person name="Grandbois E."/>
            <person name="Grewal S."/>
            <person name="Gyaltsen K."/>
            <person name="Hafez N."/>
            <person name="Hagos B."/>
            <person name="Hall J."/>
            <person name="Henson C."/>
            <person name="Hollinger A."/>
            <person name="Honan T."/>
            <person name="Huard M.D."/>
            <person name="Hughes L."/>
            <person name="Hurhula B."/>
            <person name="Husby M.E."/>
            <person name="Kamat A."/>
            <person name="Kanga B."/>
            <person name="Kashin S."/>
            <person name="Khazanovich D."/>
            <person name="Kisner P."/>
            <person name="Lance K."/>
            <person name="Lara M."/>
            <person name="Lee W."/>
            <person name="Lennon N."/>
            <person name="Letendre F."/>
            <person name="LeVine R."/>
            <person name="Lipovsky A."/>
            <person name="Liu X."/>
            <person name="Liu J."/>
            <person name="Liu S."/>
            <person name="Lokyitsang T."/>
            <person name="Lokyitsang Y."/>
            <person name="Lubonja R."/>
            <person name="Lui A."/>
            <person name="MacDonald P."/>
            <person name="Magnisalis V."/>
            <person name="Maru K."/>
            <person name="Matthews C."/>
            <person name="McCusker W."/>
            <person name="McDonough S."/>
            <person name="Mehta T."/>
            <person name="Meldrim J."/>
            <person name="Meneus L."/>
            <person name="Mihai O."/>
            <person name="Mihalev A."/>
            <person name="Mihova T."/>
            <person name="Mittelman R."/>
            <person name="Mlenga V."/>
            <person name="Montmayeur A."/>
            <person name="Mulrain L."/>
            <person name="Navidi A."/>
            <person name="Naylor J."/>
            <person name="Negash T."/>
            <person name="Nguyen T."/>
            <person name="Nguyen N."/>
            <person name="Nicol R."/>
            <person name="Norbu C."/>
            <person name="Norbu N."/>
            <person name="Novod N."/>
            <person name="O'Neill B."/>
            <person name="Osman S."/>
            <person name="Markiewicz E."/>
            <person name="Oyono O.L."/>
            <person name="Patti C."/>
            <person name="Phunkhang P."/>
            <person name="Pierre F."/>
            <person name="Priest M."/>
            <person name="Raghuraman S."/>
            <person name="Rege F."/>
            <person name="Reyes R."/>
            <person name="Rise C."/>
            <person name="Rogov P."/>
            <person name="Ross K."/>
            <person name="Ryan E."/>
            <person name="Settipalli S."/>
            <person name="Shea T."/>
            <person name="Sherpa N."/>
            <person name="Shi L."/>
            <person name="Shih D."/>
            <person name="Sparrow T."/>
            <person name="Spaulding J."/>
            <person name="Stalker J."/>
            <person name="Stange-Thomann N."/>
            <person name="Stavropoulos S."/>
            <person name="Stone C."/>
            <person name="Strader C."/>
            <person name="Tesfaye S."/>
            <person name="Thomson T."/>
            <person name="Thoulutsang Y."/>
            <person name="Thoulutsang D."/>
            <person name="Topham K."/>
            <person name="Topping I."/>
            <person name="Tsamla T."/>
            <person name="Vassiliev H."/>
            <person name="Vo A."/>
            <person name="Wangchuk T."/>
            <person name="Wangdi T."/>
            <person name="Weiand M."/>
            <person name="Wilkinson J."/>
            <person name="Wilson A."/>
            <person name="Yadav S."/>
            <person name="Young G."/>
            <person name="Yu Q."/>
            <person name="Zembek L."/>
            <person name="Zhong D."/>
            <person name="Zimmer A."/>
            <person name="Zwirko Z."/>
            <person name="Jaffe D.B."/>
            <person name="Alvarez P."/>
            <person name="Brockman W."/>
            <person name="Butler J."/>
            <person name="Chin C."/>
            <person name="Gnerre S."/>
            <person name="Grabherr M."/>
            <person name="Kleber M."/>
            <person name="Mauceli E."/>
            <person name="MacCallum I."/>
        </authorList>
    </citation>
    <scope>NUCLEOTIDE SEQUENCE [LARGE SCALE GENOMIC DNA]</scope>
    <source>
        <strain evidence="3">Tucson 15287-2541.00</strain>
    </source>
</reference>
<protein>
    <recommendedName>
        <fullName evidence="1">Nuclear nucleic acid-binding protein C1D</fullName>
    </recommendedName>
</protein>
<keyword evidence="1" id="KW-0694">RNA-binding</keyword>
<comment type="subunit">
    <text evidence="1">Monomer and homodimer.</text>
</comment>
<dbReference type="InParanoid" id="B4JJU9"/>
<dbReference type="EMBL" id="CH916370">
    <property type="protein sequence ID" value="EDV99851.1"/>
    <property type="molecule type" value="Genomic_DNA"/>
</dbReference>
<evidence type="ECO:0000313" key="2">
    <source>
        <dbReference type="EMBL" id="EDV99851.1"/>
    </source>
</evidence>
<dbReference type="OrthoDB" id="1421013at2759"/>
<dbReference type="InterPro" id="IPR011082">
    <property type="entry name" value="Exosome-assoc_fac/DNA_repair"/>
</dbReference>
<evidence type="ECO:0000256" key="1">
    <source>
        <dbReference type="RuleBase" id="RU368003"/>
    </source>
</evidence>
<sequence length="151" mass="16961">MIETRIPNSSGDQLNDDEILGSLKNFSNCLNIVENDLDLAIKAHSCPTLSTDEHIKLDTYLTYVNSTLFWMYLKLQGSDLSKYILHDLNRAKEMLARDKQINDSKSAPHLDIAASIRFIAAGLHTRFVDMDGVIVTEAQYKRSLAEASSKN</sequence>
<dbReference type="eggNOG" id="KOG4835">
    <property type="taxonomic scope" value="Eukaryota"/>
</dbReference>
<dbReference type="GO" id="GO:0003677">
    <property type="term" value="F:DNA binding"/>
    <property type="evidence" value="ECO:0007669"/>
    <property type="project" value="UniProtKB-KW"/>
</dbReference>
<dbReference type="PhylomeDB" id="B4JJU9"/>
<keyword evidence="3" id="KW-1185">Reference proteome</keyword>
<dbReference type="GO" id="GO:0010468">
    <property type="term" value="P:regulation of gene expression"/>
    <property type="evidence" value="ECO:0007669"/>
    <property type="project" value="TreeGrafter"/>
</dbReference>